<name>A0A0D6Q2G3_KOMEU</name>
<accession>A0A0D6Q2G3</accession>
<dbReference type="RefSeq" id="WP_167370274.1">
    <property type="nucleotide sequence ID" value="NZ_BANI01000205.1"/>
</dbReference>
<protein>
    <submittedName>
        <fullName evidence="1">Uncharacterized protein</fullName>
    </submittedName>
</protein>
<reference evidence="1 2" key="1">
    <citation type="submission" date="2012-11" db="EMBL/GenBank/DDBJ databases">
        <title>Whole genome sequence of Gluconacetobacter europaeus NBRC3261.</title>
        <authorList>
            <person name="Azuma Y."/>
            <person name="Higashiura N."/>
            <person name="Hirakawa H."/>
            <person name="Matsushita K."/>
        </authorList>
    </citation>
    <scope>NUCLEOTIDE SEQUENCE [LARGE SCALE GENOMIC DNA]</scope>
    <source>
        <strain evidence="1 2">NBRC 3261</strain>
    </source>
</reference>
<comment type="caution">
    <text evidence="1">The sequence shown here is derived from an EMBL/GenBank/DDBJ whole genome shotgun (WGS) entry which is preliminary data.</text>
</comment>
<dbReference type="EMBL" id="BANI01000205">
    <property type="protein sequence ID" value="GAN97732.1"/>
    <property type="molecule type" value="Genomic_DNA"/>
</dbReference>
<dbReference type="Proteomes" id="UP000032675">
    <property type="component" value="Unassembled WGS sequence"/>
</dbReference>
<dbReference type="AlphaFoldDB" id="A0A0D6Q2G3"/>
<gene>
    <name evidence="1" type="ORF">Geu3261_0240_007</name>
</gene>
<proteinExistence type="predicted"/>
<evidence type="ECO:0000313" key="2">
    <source>
        <dbReference type="Proteomes" id="UP000032675"/>
    </source>
</evidence>
<organism evidence="1 2">
    <name type="scientific">Komagataeibacter europaeus NBRC 3261</name>
    <dbReference type="NCBI Taxonomy" id="1234669"/>
    <lineage>
        <taxon>Bacteria</taxon>
        <taxon>Pseudomonadati</taxon>
        <taxon>Pseudomonadota</taxon>
        <taxon>Alphaproteobacteria</taxon>
        <taxon>Acetobacterales</taxon>
        <taxon>Acetobacteraceae</taxon>
        <taxon>Komagataeibacter</taxon>
    </lineage>
</organism>
<evidence type="ECO:0000313" key="1">
    <source>
        <dbReference type="EMBL" id="GAN97732.1"/>
    </source>
</evidence>
<sequence>MAKYTIIFKFLGVCFPIEVEALGPHEAEIKARVEFSKLMLERSRIIGTHKH</sequence>